<evidence type="ECO:0000256" key="14">
    <source>
        <dbReference type="RuleBase" id="RU000461"/>
    </source>
</evidence>
<feature type="binding site" description="axial binding residue" evidence="13">
    <location>
        <position position="120"/>
    </location>
    <ligand>
        <name>heme</name>
        <dbReference type="ChEBI" id="CHEBI:30413"/>
    </ligand>
    <ligandPart>
        <name>Fe</name>
        <dbReference type="ChEBI" id="CHEBI:18248"/>
    </ligandPart>
</feature>
<keyword evidence="12" id="KW-0472">Membrane</keyword>
<keyword evidence="7" id="KW-0256">Endoplasmic reticulum</keyword>
<keyword evidence="8" id="KW-0492">Microsome</keyword>
<dbReference type="GO" id="GO:0005506">
    <property type="term" value="F:iron ion binding"/>
    <property type="evidence" value="ECO:0007669"/>
    <property type="project" value="InterPro"/>
</dbReference>
<dbReference type="InterPro" id="IPR017972">
    <property type="entry name" value="Cyt_P450_CS"/>
</dbReference>
<dbReference type="AlphaFoldDB" id="A0A0K8SMB3"/>
<evidence type="ECO:0000256" key="2">
    <source>
        <dbReference type="ARBA" id="ARBA00004174"/>
    </source>
</evidence>
<dbReference type="PANTHER" id="PTHR24291:SF189">
    <property type="entry name" value="CYTOCHROME P450 4C3-RELATED"/>
    <property type="match status" value="1"/>
</dbReference>
<dbReference type="InterPro" id="IPR036396">
    <property type="entry name" value="Cyt_P450_sf"/>
</dbReference>
<dbReference type="InterPro" id="IPR001128">
    <property type="entry name" value="Cyt_P450"/>
</dbReference>
<accession>A0A0K8SMB3</accession>
<name>A0A0K8SMB3_LYGHE</name>
<dbReference type="Pfam" id="PF00067">
    <property type="entry name" value="p450"/>
    <property type="match status" value="1"/>
</dbReference>
<keyword evidence="9 14" id="KW-0560">Oxidoreductase</keyword>
<dbReference type="InterPro" id="IPR002401">
    <property type="entry name" value="Cyt_P450_E_grp-I"/>
</dbReference>
<dbReference type="PRINTS" id="PR00463">
    <property type="entry name" value="EP450I"/>
</dbReference>
<dbReference type="Gene3D" id="1.10.630.10">
    <property type="entry name" value="Cytochrome P450"/>
    <property type="match status" value="1"/>
</dbReference>
<comment type="similarity">
    <text evidence="4 14">Belongs to the cytochrome P450 family.</text>
</comment>
<comment type="cofactor">
    <cofactor evidence="1 13">
        <name>heme</name>
        <dbReference type="ChEBI" id="CHEBI:30413"/>
    </cofactor>
</comment>
<evidence type="ECO:0000256" key="4">
    <source>
        <dbReference type="ARBA" id="ARBA00010617"/>
    </source>
</evidence>
<dbReference type="SUPFAM" id="SSF48264">
    <property type="entry name" value="Cytochrome P450"/>
    <property type="match status" value="1"/>
</dbReference>
<dbReference type="PROSITE" id="PS00086">
    <property type="entry name" value="CYTOCHROME_P450"/>
    <property type="match status" value="1"/>
</dbReference>
<evidence type="ECO:0000256" key="13">
    <source>
        <dbReference type="PIRSR" id="PIRSR602401-1"/>
    </source>
</evidence>
<dbReference type="GO" id="GO:0004497">
    <property type="term" value="F:monooxygenase activity"/>
    <property type="evidence" value="ECO:0007669"/>
    <property type="project" value="UniProtKB-KW"/>
</dbReference>
<dbReference type="PANTHER" id="PTHR24291">
    <property type="entry name" value="CYTOCHROME P450 FAMILY 4"/>
    <property type="match status" value="1"/>
</dbReference>
<sequence length="182" mass="21214">MHPEYQERAYQEQISVMKGSIEAPTREELSRMTYLDKAFNETLRHVSVPAIARTLSSQFTIDGYIFPEGASIFIFYHHLFNNPKYWERPKDYYPDHFLPEKVAARPKGAFLPFSFGGRACPGKLFGIQTSKLVLSMLLRRYKFTTSLKFEEMDYKYAIMLESVKGYPLEITTRQNLNCALKD</sequence>
<evidence type="ECO:0000256" key="9">
    <source>
        <dbReference type="ARBA" id="ARBA00023002"/>
    </source>
</evidence>
<dbReference type="GO" id="GO:0016705">
    <property type="term" value="F:oxidoreductase activity, acting on paired donors, with incorporation or reduction of molecular oxygen"/>
    <property type="evidence" value="ECO:0007669"/>
    <property type="project" value="InterPro"/>
</dbReference>
<evidence type="ECO:0000256" key="10">
    <source>
        <dbReference type="ARBA" id="ARBA00023004"/>
    </source>
</evidence>
<evidence type="ECO:0000256" key="11">
    <source>
        <dbReference type="ARBA" id="ARBA00023033"/>
    </source>
</evidence>
<keyword evidence="6 13" id="KW-0479">Metal-binding</keyword>
<evidence type="ECO:0000313" key="15">
    <source>
        <dbReference type="EMBL" id="JAG53935.1"/>
    </source>
</evidence>
<evidence type="ECO:0000256" key="12">
    <source>
        <dbReference type="ARBA" id="ARBA00023136"/>
    </source>
</evidence>
<dbReference type="InterPro" id="IPR050196">
    <property type="entry name" value="Cytochrome_P450_Monoox"/>
</dbReference>
<dbReference type="GO" id="GO:0005789">
    <property type="term" value="C:endoplasmic reticulum membrane"/>
    <property type="evidence" value="ECO:0007669"/>
    <property type="project" value="UniProtKB-SubCell"/>
</dbReference>
<proteinExistence type="inferred from homology"/>
<organism evidence="15">
    <name type="scientific">Lygus hesperus</name>
    <name type="common">Western plant bug</name>
    <dbReference type="NCBI Taxonomy" id="30085"/>
    <lineage>
        <taxon>Eukaryota</taxon>
        <taxon>Metazoa</taxon>
        <taxon>Ecdysozoa</taxon>
        <taxon>Arthropoda</taxon>
        <taxon>Hexapoda</taxon>
        <taxon>Insecta</taxon>
        <taxon>Pterygota</taxon>
        <taxon>Neoptera</taxon>
        <taxon>Paraneoptera</taxon>
        <taxon>Hemiptera</taxon>
        <taxon>Heteroptera</taxon>
        <taxon>Panheteroptera</taxon>
        <taxon>Cimicomorpha</taxon>
        <taxon>Miridae</taxon>
        <taxon>Mirini</taxon>
        <taxon>Lygus</taxon>
    </lineage>
</organism>
<protein>
    <submittedName>
        <fullName evidence="15">Uncharacterized protein</fullName>
    </submittedName>
</protein>
<keyword evidence="5 13" id="KW-0349">Heme</keyword>
<evidence type="ECO:0000256" key="5">
    <source>
        <dbReference type="ARBA" id="ARBA00022617"/>
    </source>
</evidence>
<dbReference type="GO" id="GO:0020037">
    <property type="term" value="F:heme binding"/>
    <property type="evidence" value="ECO:0007669"/>
    <property type="project" value="InterPro"/>
</dbReference>
<keyword evidence="10 13" id="KW-0408">Iron</keyword>
<reference evidence="15" key="1">
    <citation type="submission" date="2014-09" db="EMBL/GenBank/DDBJ databases">
        <authorList>
            <person name="Magalhaes I.L.F."/>
            <person name="Oliveira U."/>
            <person name="Santos F.R."/>
            <person name="Vidigal T.H.D.A."/>
            <person name="Brescovit A.D."/>
            <person name="Santos A.J."/>
        </authorList>
    </citation>
    <scope>NUCLEOTIDE SEQUENCE</scope>
</reference>
<evidence type="ECO:0000256" key="1">
    <source>
        <dbReference type="ARBA" id="ARBA00001971"/>
    </source>
</evidence>
<evidence type="ECO:0000256" key="8">
    <source>
        <dbReference type="ARBA" id="ARBA00022848"/>
    </source>
</evidence>
<evidence type="ECO:0000256" key="3">
    <source>
        <dbReference type="ARBA" id="ARBA00004406"/>
    </source>
</evidence>
<evidence type="ECO:0000256" key="6">
    <source>
        <dbReference type="ARBA" id="ARBA00022723"/>
    </source>
</evidence>
<dbReference type="EMBL" id="GBRD01011889">
    <property type="protein sequence ID" value="JAG53935.1"/>
    <property type="molecule type" value="Transcribed_RNA"/>
</dbReference>
<keyword evidence="11 14" id="KW-0503">Monooxygenase</keyword>
<comment type="subcellular location">
    <subcellularLocation>
        <location evidence="3">Endoplasmic reticulum membrane</location>
        <topology evidence="3">Peripheral membrane protein</topology>
    </subcellularLocation>
    <subcellularLocation>
        <location evidence="2">Microsome membrane</location>
        <topology evidence="2">Peripheral membrane protein</topology>
    </subcellularLocation>
</comment>
<evidence type="ECO:0000256" key="7">
    <source>
        <dbReference type="ARBA" id="ARBA00022824"/>
    </source>
</evidence>